<evidence type="ECO:0000256" key="6">
    <source>
        <dbReference type="ARBA" id="ARBA00023136"/>
    </source>
</evidence>
<comment type="similarity">
    <text evidence="2">Belongs to the peptidase S49 family.</text>
</comment>
<dbReference type="InterPro" id="IPR004635">
    <property type="entry name" value="Pept_S49_SppA"/>
</dbReference>
<dbReference type="PIRSF" id="PIRSF001217">
    <property type="entry name" value="Protease_4_SppA"/>
    <property type="match status" value="1"/>
</dbReference>
<evidence type="ECO:0000313" key="9">
    <source>
        <dbReference type="EMBL" id="TRY18757.1"/>
    </source>
</evidence>
<evidence type="ECO:0000256" key="5">
    <source>
        <dbReference type="ARBA" id="ARBA00022825"/>
    </source>
</evidence>
<evidence type="ECO:0000259" key="8">
    <source>
        <dbReference type="Pfam" id="PF01343"/>
    </source>
</evidence>
<dbReference type="InterPro" id="IPR029045">
    <property type="entry name" value="ClpP/crotonase-like_dom_sf"/>
</dbReference>
<dbReference type="Pfam" id="PF01343">
    <property type="entry name" value="Peptidase_S49"/>
    <property type="match status" value="2"/>
</dbReference>
<dbReference type="PANTHER" id="PTHR33209:SF1">
    <property type="entry name" value="PEPTIDASE S49 DOMAIN-CONTAINING PROTEIN"/>
    <property type="match status" value="1"/>
</dbReference>
<dbReference type="GO" id="GO:0008236">
    <property type="term" value="F:serine-type peptidase activity"/>
    <property type="evidence" value="ECO:0007669"/>
    <property type="project" value="UniProtKB-KW"/>
</dbReference>
<dbReference type="GO" id="GO:0006465">
    <property type="term" value="P:signal peptide processing"/>
    <property type="evidence" value="ECO:0007669"/>
    <property type="project" value="InterPro"/>
</dbReference>
<evidence type="ECO:0000313" key="10">
    <source>
        <dbReference type="Proteomes" id="UP000317638"/>
    </source>
</evidence>
<keyword evidence="4" id="KW-0378">Hydrolase</keyword>
<accession>A0A553K233</accession>
<keyword evidence="10" id="KW-1185">Reference proteome</keyword>
<gene>
    <name evidence="9" type="primary">sppA</name>
    <name evidence="9" type="ORF">FOJ82_06480</name>
</gene>
<feature type="domain" description="Peptidase S49" evidence="8">
    <location>
        <begin position="345"/>
        <end position="495"/>
    </location>
</feature>
<dbReference type="InterPro" id="IPR002142">
    <property type="entry name" value="Peptidase_S49"/>
</dbReference>
<dbReference type="Proteomes" id="UP000317638">
    <property type="component" value="Unassembled WGS sequence"/>
</dbReference>
<dbReference type="GO" id="GO:0016020">
    <property type="term" value="C:membrane"/>
    <property type="evidence" value="ECO:0007669"/>
    <property type="project" value="UniProtKB-SubCell"/>
</dbReference>
<evidence type="ECO:0000256" key="2">
    <source>
        <dbReference type="ARBA" id="ARBA00008683"/>
    </source>
</evidence>
<dbReference type="CDD" id="cd07023">
    <property type="entry name" value="S49_Sppa_N_C"/>
    <property type="match status" value="1"/>
</dbReference>
<keyword evidence="5" id="KW-0720">Serine protease</keyword>
<name>A0A553K233_9ACTN</name>
<dbReference type="AlphaFoldDB" id="A0A553K233"/>
<dbReference type="NCBIfam" id="TIGR00706">
    <property type="entry name" value="SppA_dom"/>
    <property type="match status" value="1"/>
</dbReference>
<evidence type="ECO:0000256" key="1">
    <source>
        <dbReference type="ARBA" id="ARBA00004370"/>
    </source>
</evidence>
<dbReference type="CDD" id="cd07018">
    <property type="entry name" value="S49_SppA_67K_type"/>
    <property type="match status" value="1"/>
</dbReference>
<sequence length="562" mass="60137">MRLKDILDKLPALDSKPVVLELDLARGLVEVRPTNPLKALQSLNATTMTAVREHLHAAAKDSRVAGLVVHAVNPGQQISILDEVGQLVETFGESKPTVAWAESFGELDNSLAAYKLATACHEIWLQPTGAVGIGGAELNIVLLKGLLNKVGVEPQFGQRKEYKSAADQFSADEVTDANREMMTRIGQSIVDDAVATIARRRNLDVAAVWDAVNESPLTPEAALAADLVDHLGYRDQAYAACLDAWSAQPEHLRFVSRWSPKPSLAAVRRKHGAKVAVVPLRGAIVTGRGGPGGMGGEQVGSDVVDEHLRAVLRDDAVKAVVFEIDSPGGSAVASDFIRRAVLRVRESGRPVVARMGSVAASGGYYAAMGCTEIVAQPTTLTGSIGVLAGKMVTAGLYDRLGLKRESIRIGARAGMLSSSSEFTEEDWAKLDESLDRIYADFTTFAAEDRGMAHEDLEKLARGRVWTGADAHERGLVDHLGGWRTAWERTCALADLDPDKTPVERIGHLGMLERLLPANSSEARSAAGVVGQPTAEDLLVRAAAWLGLSIPGALSLPFRIDIR</sequence>
<dbReference type="EMBL" id="VKKG01000002">
    <property type="protein sequence ID" value="TRY18757.1"/>
    <property type="molecule type" value="Genomic_DNA"/>
</dbReference>
<dbReference type="InterPro" id="IPR004634">
    <property type="entry name" value="Pept_S49_pIV"/>
</dbReference>
<feature type="active site" description="Proton donor/acceptor" evidence="7">
    <location>
        <position position="163"/>
    </location>
</feature>
<keyword evidence="6" id="KW-0472">Membrane</keyword>
<comment type="subcellular location">
    <subcellularLocation>
        <location evidence="1">Membrane</location>
    </subcellularLocation>
</comment>
<reference evidence="9 10" key="1">
    <citation type="submission" date="2019-07" db="EMBL/GenBank/DDBJ databases">
        <authorList>
            <person name="Zhou L.-Y."/>
        </authorList>
    </citation>
    <scope>NUCLEOTIDE SEQUENCE [LARGE SCALE GENOMIC DNA]</scope>
    <source>
        <strain evidence="9 10">YIM 101269</strain>
    </source>
</reference>
<dbReference type="RefSeq" id="WP_143937649.1">
    <property type="nucleotide sequence ID" value="NZ_VKKG01000002.1"/>
</dbReference>
<comment type="caution">
    <text evidence="9">The sequence shown here is derived from an EMBL/GenBank/DDBJ whole genome shotgun (WGS) entry which is preliminary data.</text>
</comment>
<evidence type="ECO:0000256" key="7">
    <source>
        <dbReference type="PIRSR" id="PIRSR001217-1"/>
    </source>
</evidence>
<dbReference type="PANTHER" id="PTHR33209">
    <property type="entry name" value="PROTEASE 4"/>
    <property type="match status" value="1"/>
</dbReference>
<dbReference type="InterPro" id="IPR047217">
    <property type="entry name" value="S49_SppA_67K_type_N"/>
</dbReference>
<keyword evidence="3" id="KW-0645">Protease</keyword>
<protein>
    <submittedName>
        <fullName evidence="9">Signal peptide peptidase SppA</fullName>
    </submittedName>
</protein>
<organism evidence="9 10">
    <name type="scientific">Tessaracoccus rhinocerotis</name>
    <dbReference type="NCBI Taxonomy" id="1689449"/>
    <lineage>
        <taxon>Bacteria</taxon>
        <taxon>Bacillati</taxon>
        <taxon>Actinomycetota</taxon>
        <taxon>Actinomycetes</taxon>
        <taxon>Propionibacteriales</taxon>
        <taxon>Propionibacteriaceae</taxon>
        <taxon>Tessaracoccus</taxon>
    </lineage>
</organism>
<evidence type="ECO:0000256" key="3">
    <source>
        <dbReference type="ARBA" id="ARBA00022670"/>
    </source>
</evidence>
<dbReference type="OrthoDB" id="9764363at2"/>
<dbReference type="InterPro" id="IPR047272">
    <property type="entry name" value="S49_SppA_C"/>
</dbReference>
<feature type="active site" description="Nucleophile" evidence="7">
    <location>
        <position position="361"/>
    </location>
</feature>
<proteinExistence type="inferred from homology"/>
<dbReference type="Gene3D" id="3.90.226.10">
    <property type="entry name" value="2-enoyl-CoA Hydratase, Chain A, domain 1"/>
    <property type="match status" value="3"/>
</dbReference>
<evidence type="ECO:0000256" key="4">
    <source>
        <dbReference type="ARBA" id="ARBA00022801"/>
    </source>
</evidence>
<feature type="domain" description="Peptidase S49" evidence="8">
    <location>
        <begin position="93"/>
        <end position="240"/>
    </location>
</feature>
<dbReference type="SUPFAM" id="SSF52096">
    <property type="entry name" value="ClpP/crotonase"/>
    <property type="match status" value="2"/>
</dbReference>